<organism evidence="2 3">
    <name type="scientific">Flavobacterium succinicans</name>
    <dbReference type="NCBI Taxonomy" id="29536"/>
    <lineage>
        <taxon>Bacteria</taxon>
        <taxon>Pseudomonadati</taxon>
        <taxon>Bacteroidota</taxon>
        <taxon>Flavobacteriia</taxon>
        <taxon>Flavobacteriales</taxon>
        <taxon>Flavobacteriaceae</taxon>
        <taxon>Flavobacterium</taxon>
    </lineage>
</organism>
<dbReference type="EMBL" id="JMTM01000053">
    <property type="protein sequence ID" value="OAZ03767.1"/>
    <property type="molecule type" value="Genomic_DNA"/>
</dbReference>
<feature type="transmembrane region" description="Helical" evidence="1">
    <location>
        <begin position="66"/>
        <end position="85"/>
    </location>
</feature>
<feature type="transmembrane region" description="Helical" evidence="1">
    <location>
        <begin position="115"/>
        <end position="133"/>
    </location>
</feature>
<keyword evidence="1" id="KW-0472">Membrane</keyword>
<name>A0A199XQS2_9FLAO</name>
<dbReference type="OrthoDB" id="1366634at2"/>
<keyword evidence="3" id="KW-1185">Reference proteome</keyword>
<keyword evidence="1" id="KW-1133">Transmembrane helix</keyword>
<proteinExistence type="predicted"/>
<comment type="caution">
    <text evidence="2">The sequence shown here is derived from an EMBL/GenBank/DDBJ whole genome shotgun (WGS) entry which is preliminary data.</text>
</comment>
<feature type="transmembrane region" description="Helical" evidence="1">
    <location>
        <begin position="92"/>
        <end position="109"/>
    </location>
</feature>
<evidence type="ECO:0000313" key="2">
    <source>
        <dbReference type="EMBL" id="OAZ03767.1"/>
    </source>
</evidence>
<evidence type="ECO:0000313" key="3">
    <source>
        <dbReference type="Proteomes" id="UP000093807"/>
    </source>
</evidence>
<reference evidence="2 3" key="1">
    <citation type="submission" date="2016-06" db="EMBL/GenBank/DDBJ databases">
        <title>Draft genome sequence of Flavobacterium succinicans strain DD5b.</title>
        <authorList>
            <person name="Poehlein A."/>
            <person name="Daniel R."/>
            <person name="Simeonova D.D."/>
        </authorList>
    </citation>
    <scope>NUCLEOTIDE SEQUENCE [LARGE SCALE GENOMIC DNA]</scope>
    <source>
        <strain evidence="2 3">DD5b</strain>
    </source>
</reference>
<evidence type="ECO:0000256" key="1">
    <source>
        <dbReference type="SAM" id="Phobius"/>
    </source>
</evidence>
<protein>
    <submittedName>
        <fullName evidence="2">Uncharacterized protein</fullName>
    </submittedName>
</protein>
<dbReference type="Proteomes" id="UP000093807">
    <property type="component" value="Unassembled WGS sequence"/>
</dbReference>
<accession>A0A199XQS2</accession>
<sequence>MYKKAFFVIFSLVGFVSLFLPFNKVIIISCALDGGGSTDYYYDPFIKYLVDFFTFQSITFLDVFEFLAFILIIFSLVITPLFLFYNRKKISLLLIVLTLGLMIISLYNSYDSLGYGYYIIFLQQSVLLVLTILSKNKILHLQKL</sequence>
<dbReference type="PATRIC" id="fig|29536.5.peg.2135"/>
<gene>
    <name evidence="2" type="ORF">FLB_20450</name>
</gene>
<dbReference type="AlphaFoldDB" id="A0A199XQS2"/>
<dbReference type="RefSeq" id="WP_064715825.1">
    <property type="nucleotide sequence ID" value="NZ_JMTM01000053.1"/>
</dbReference>
<keyword evidence="1" id="KW-0812">Transmembrane</keyword>